<gene>
    <name evidence="2" type="ORF">FYJ29_05445</name>
</gene>
<comment type="caution">
    <text evidence="2">The sequence shown here is derived from an EMBL/GenBank/DDBJ whole genome shotgun (WGS) entry which is preliminary data.</text>
</comment>
<dbReference type="RefSeq" id="WP_154326542.1">
    <property type="nucleotide sequence ID" value="NZ_CP045696.1"/>
</dbReference>
<dbReference type="EMBL" id="VULT01000006">
    <property type="protein sequence ID" value="MSS17207.1"/>
    <property type="molecule type" value="Genomic_DNA"/>
</dbReference>
<name>A0A6L5XC57_9BACT</name>
<dbReference type="Proteomes" id="UP000483362">
    <property type="component" value="Unassembled WGS sequence"/>
</dbReference>
<protein>
    <submittedName>
        <fullName evidence="2">Threonylcarbamoyl-AMP synthase</fullName>
    </submittedName>
</protein>
<dbReference type="GO" id="GO:0003725">
    <property type="term" value="F:double-stranded RNA binding"/>
    <property type="evidence" value="ECO:0007669"/>
    <property type="project" value="InterPro"/>
</dbReference>
<dbReference type="PROSITE" id="PS51163">
    <property type="entry name" value="YRDC"/>
    <property type="match status" value="1"/>
</dbReference>
<dbReference type="InterPro" id="IPR006070">
    <property type="entry name" value="Sua5-like_dom"/>
</dbReference>
<feature type="domain" description="YrdC-like" evidence="1">
    <location>
        <begin position="13"/>
        <end position="198"/>
    </location>
</feature>
<organism evidence="2 3">
    <name type="scientific">Sodaliphilus pleomorphus</name>
    <dbReference type="NCBI Taxonomy" id="2606626"/>
    <lineage>
        <taxon>Bacteria</taxon>
        <taxon>Pseudomonadati</taxon>
        <taxon>Bacteroidota</taxon>
        <taxon>Bacteroidia</taxon>
        <taxon>Bacteroidales</taxon>
        <taxon>Muribaculaceae</taxon>
        <taxon>Sodaliphilus</taxon>
    </lineage>
</organism>
<evidence type="ECO:0000313" key="3">
    <source>
        <dbReference type="Proteomes" id="UP000483362"/>
    </source>
</evidence>
<dbReference type="PANTHER" id="PTHR42828">
    <property type="entry name" value="DHBP SYNTHASE RIBB-LIKE ALPHA/BETA DOMAIN-CONTAINING PROTEIN"/>
    <property type="match status" value="1"/>
</dbReference>
<sequence length="202" mass="22286">MKIFNLLEDNINDRYLDQIVEALRDGGIIIYPTDTIYAIGCDALNNQAIETVCSIKAMKSAKTNLTIICHDISEVTEYARFGNREFRVMKNNLPGPFTFILPALSRLPKAFKGRRTVGIRIPENKIACRIVEQLGHPLLSTSVEGKDEDYMCNPELMAETYANSDVDIVVASGRGGIEPSTVVDCTAGGFDILRQGKGELVL</sequence>
<dbReference type="InterPro" id="IPR052532">
    <property type="entry name" value="SUA5_domain"/>
</dbReference>
<dbReference type="AlphaFoldDB" id="A0A6L5XC57"/>
<dbReference type="Gene3D" id="3.90.870.10">
    <property type="entry name" value="DHBP synthase"/>
    <property type="match status" value="1"/>
</dbReference>
<dbReference type="SUPFAM" id="SSF55821">
    <property type="entry name" value="YrdC/RibB"/>
    <property type="match status" value="1"/>
</dbReference>
<dbReference type="PANTHER" id="PTHR42828:SF3">
    <property type="entry name" value="THREONYLCARBAMOYL-AMP SYNTHASE"/>
    <property type="match status" value="1"/>
</dbReference>
<keyword evidence="3" id="KW-1185">Reference proteome</keyword>
<proteinExistence type="predicted"/>
<reference evidence="2 3" key="1">
    <citation type="submission" date="2019-08" db="EMBL/GenBank/DDBJ databases">
        <title>In-depth cultivation of the pig gut microbiome towards novel bacterial diversity and tailored functional studies.</title>
        <authorList>
            <person name="Wylensek D."/>
            <person name="Hitch T.C.A."/>
            <person name="Clavel T."/>
        </authorList>
    </citation>
    <scope>NUCLEOTIDE SEQUENCE [LARGE SCALE GENOMIC DNA]</scope>
    <source>
        <strain evidence="2 3">Oil-RF-744-WCA-WT-10</strain>
    </source>
</reference>
<evidence type="ECO:0000313" key="2">
    <source>
        <dbReference type="EMBL" id="MSS17207.1"/>
    </source>
</evidence>
<evidence type="ECO:0000259" key="1">
    <source>
        <dbReference type="PROSITE" id="PS51163"/>
    </source>
</evidence>
<dbReference type="NCBIfam" id="TIGR00057">
    <property type="entry name" value="L-threonylcarbamoyladenylate synthase"/>
    <property type="match status" value="1"/>
</dbReference>
<accession>A0A6L5XC57</accession>
<dbReference type="Pfam" id="PF01300">
    <property type="entry name" value="Sua5_yciO_yrdC"/>
    <property type="match status" value="1"/>
</dbReference>
<dbReference type="InterPro" id="IPR017945">
    <property type="entry name" value="DHBP_synth_RibB-like_a/b_dom"/>
</dbReference>